<feature type="transmembrane region" description="Helical" evidence="11">
    <location>
        <begin position="356"/>
        <end position="379"/>
    </location>
</feature>
<keyword evidence="15" id="KW-0675">Receptor</keyword>
<dbReference type="OMA" id="FAIMLEC"/>
<dbReference type="InterPro" id="IPR008266">
    <property type="entry name" value="Tyr_kinase_AS"/>
</dbReference>
<dbReference type="PROSITE" id="PS00107">
    <property type="entry name" value="PROTEIN_KINASE_ATP"/>
    <property type="match status" value="1"/>
</dbReference>
<dbReference type="GO" id="GO:0012505">
    <property type="term" value="C:endomembrane system"/>
    <property type="evidence" value="ECO:0007669"/>
    <property type="project" value="UniProtKB-SubCell"/>
</dbReference>
<keyword evidence="4 10" id="KW-0547">Nucleotide-binding</keyword>
<dbReference type="InterPro" id="IPR001245">
    <property type="entry name" value="Ser-Thr/Tyr_kinase_cat_dom"/>
</dbReference>
<reference evidence="15" key="1">
    <citation type="submission" date="2025-08" db="UniProtKB">
        <authorList>
            <consortium name="RefSeq"/>
        </authorList>
    </citation>
    <scope>IDENTIFICATION</scope>
    <source>
        <tissue evidence="15">Gonads</tissue>
    </source>
</reference>
<evidence type="ECO:0000256" key="6">
    <source>
        <dbReference type="ARBA" id="ARBA00022840"/>
    </source>
</evidence>
<dbReference type="GO" id="GO:0004714">
    <property type="term" value="F:transmembrane receptor protein tyrosine kinase activity"/>
    <property type="evidence" value="ECO:0007669"/>
    <property type="project" value="UniProtKB-EC"/>
</dbReference>
<evidence type="ECO:0000256" key="5">
    <source>
        <dbReference type="ARBA" id="ARBA00022777"/>
    </source>
</evidence>
<dbReference type="GO" id="GO:0043235">
    <property type="term" value="C:receptor complex"/>
    <property type="evidence" value="ECO:0007669"/>
    <property type="project" value="TreeGrafter"/>
</dbReference>
<dbReference type="GO" id="GO:0005524">
    <property type="term" value="F:ATP binding"/>
    <property type="evidence" value="ECO:0007669"/>
    <property type="project" value="UniProtKB-UniRule"/>
</dbReference>
<evidence type="ECO:0000256" key="9">
    <source>
        <dbReference type="ARBA" id="ARBA00051243"/>
    </source>
</evidence>
<accession>A0A1S3HJY9</accession>
<organism evidence="14 15">
    <name type="scientific">Lingula anatina</name>
    <name type="common">Brachiopod</name>
    <name type="synonym">Lingula unguis</name>
    <dbReference type="NCBI Taxonomy" id="7574"/>
    <lineage>
        <taxon>Eukaryota</taxon>
        <taxon>Metazoa</taxon>
        <taxon>Spiralia</taxon>
        <taxon>Lophotrochozoa</taxon>
        <taxon>Brachiopoda</taxon>
        <taxon>Linguliformea</taxon>
        <taxon>Lingulata</taxon>
        <taxon>Lingulida</taxon>
        <taxon>Linguloidea</taxon>
        <taxon>Lingulidae</taxon>
        <taxon>Lingula</taxon>
    </lineage>
</organism>
<dbReference type="Pfam" id="PF07714">
    <property type="entry name" value="PK_Tyr_Ser-Thr"/>
    <property type="match status" value="1"/>
</dbReference>
<evidence type="ECO:0000313" key="14">
    <source>
        <dbReference type="Proteomes" id="UP000085678"/>
    </source>
</evidence>
<keyword evidence="6 10" id="KW-0067">ATP-binding</keyword>
<dbReference type="PROSITE" id="PS00109">
    <property type="entry name" value="PROTEIN_KINASE_TYR"/>
    <property type="match status" value="1"/>
</dbReference>
<feature type="chain" id="PRO_5010211764" evidence="12">
    <location>
        <begin position="31"/>
        <end position="744"/>
    </location>
</feature>
<keyword evidence="12" id="KW-0732">Signal</keyword>
<dbReference type="OrthoDB" id="266718at2759"/>
<dbReference type="GO" id="GO:0050793">
    <property type="term" value="P:regulation of developmental process"/>
    <property type="evidence" value="ECO:0007669"/>
    <property type="project" value="UniProtKB-ARBA"/>
</dbReference>
<evidence type="ECO:0000256" key="10">
    <source>
        <dbReference type="PROSITE-ProRule" id="PRU10141"/>
    </source>
</evidence>
<dbReference type="STRING" id="7574.A0A1S3HJY9"/>
<dbReference type="InterPro" id="IPR050122">
    <property type="entry name" value="RTK"/>
</dbReference>
<protein>
    <submittedName>
        <fullName evidence="15">Angiopoietin-1 receptor</fullName>
    </submittedName>
</protein>
<keyword evidence="14" id="KW-1185">Reference proteome</keyword>
<evidence type="ECO:0000256" key="7">
    <source>
        <dbReference type="ARBA" id="ARBA00023136"/>
    </source>
</evidence>
<dbReference type="InterPro" id="IPR011009">
    <property type="entry name" value="Kinase-like_dom_sf"/>
</dbReference>
<keyword evidence="8" id="KW-0829">Tyrosine-protein kinase</keyword>
<comment type="subcellular location">
    <subcellularLocation>
        <location evidence="2">Endomembrane system</location>
    </subcellularLocation>
    <subcellularLocation>
        <location evidence="1">Membrane</location>
        <topology evidence="1">Single-pass membrane protein</topology>
    </subcellularLocation>
</comment>
<dbReference type="GO" id="GO:0030182">
    <property type="term" value="P:neuron differentiation"/>
    <property type="evidence" value="ECO:0007669"/>
    <property type="project" value="UniProtKB-ARBA"/>
</dbReference>
<dbReference type="Gene3D" id="2.170.300.10">
    <property type="entry name" value="Tie2 ligand-binding domain superfamily"/>
    <property type="match status" value="1"/>
</dbReference>
<evidence type="ECO:0000256" key="12">
    <source>
        <dbReference type="SAM" id="SignalP"/>
    </source>
</evidence>
<dbReference type="CDD" id="cd00054">
    <property type="entry name" value="EGF_CA"/>
    <property type="match status" value="1"/>
</dbReference>
<evidence type="ECO:0000256" key="4">
    <source>
        <dbReference type="ARBA" id="ARBA00022741"/>
    </source>
</evidence>
<dbReference type="SUPFAM" id="SSF56112">
    <property type="entry name" value="Protein kinase-like (PK-like)"/>
    <property type="match status" value="1"/>
</dbReference>
<sequence length="744" mass="82948">MTKQSNTTPTRMMSLTSILVLVFGVLQIRGEEMSPFSDSLSDVCAVRPGGNFSATENQQAFNFTFDHIPSSEVVLFESVAIKENCSMDVYIQTNFYLPIVTSLAQGECNYLSPGFQGSHLLVFKLLKGASVPPPSNASAYPFSVDVWGTNNALFQVEVPSFGVNTRVSCTIKLGFNAYEASFEVDVLGCPTNKYGRYCNKDCPKCSNDGYCHTFYGTCVCPKGWSGQSCETLAPVLTVNSTANDVIKLNESVIFEYNILPLSLENNLTIKWLIDGENISEVGNIIYRMNNRSIVFSKGINKTGEHYVTCIATTKTGHIVSARYSFYVEDYNSTTATIVTATAMTTVVGKIQQNNDVLIAVVVILLVALVTVIIIAAIVITHKMRGSATRIFRPSDMYAEYHTYLQNIFSGNEDASALDDQEYLLQKWRVPNNELFMGEALGEGEFSQVFNAHIQWKQTQMLHVAVKMLKDPKNLQSQKDLMAEFQTLSELCPHPNVVQLIGMCNRRFGNDDYWCLVMENMAGGNLKTLLQDIKDGVELSVKPKNVSRIVVDILAAMKHLEEKKVVHRDLAARNVLLTSDLRAKIGDFGLSRDTYLCGNYRMADSHGKRLPWYWMAIESMEKGEFTSKTDVWAFGVLLWEIGALGSLPYPGVDPVDLLGLLNKGYRMQKPISSSNEWFAIMLECWEKNPDGRPTFSSLYHHFKEMHTSKRGFPHLTASSPQQVEDSYLTLLPASPGSNIGESHEV</sequence>
<dbReference type="AlphaFoldDB" id="A0A1S3HJY9"/>
<dbReference type="CDD" id="cd00192">
    <property type="entry name" value="PTKc"/>
    <property type="match status" value="1"/>
</dbReference>
<gene>
    <name evidence="15" type="primary">LOC106155165</name>
</gene>
<dbReference type="Gene3D" id="1.10.510.10">
    <property type="entry name" value="Transferase(Phosphotransferase) domain 1"/>
    <property type="match status" value="1"/>
</dbReference>
<feature type="signal peptide" evidence="12">
    <location>
        <begin position="1"/>
        <end position="30"/>
    </location>
</feature>
<evidence type="ECO:0000259" key="13">
    <source>
        <dbReference type="PROSITE" id="PS50011"/>
    </source>
</evidence>
<dbReference type="PROSITE" id="PS01186">
    <property type="entry name" value="EGF_2"/>
    <property type="match status" value="1"/>
</dbReference>
<dbReference type="InterPro" id="IPR000742">
    <property type="entry name" value="EGF"/>
</dbReference>
<dbReference type="GO" id="GO:0048468">
    <property type="term" value="P:cell development"/>
    <property type="evidence" value="ECO:0007669"/>
    <property type="project" value="UniProtKB-ARBA"/>
</dbReference>
<dbReference type="Gene3D" id="3.30.200.20">
    <property type="entry name" value="Phosphorylase Kinase, domain 1"/>
    <property type="match status" value="1"/>
</dbReference>
<evidence type="ECO:0000256" key="3">
    <source>
        <dbReference type="ARBA" id="ARBA00022679"/>
    </source>
</evidence>
<keyword evidence="11" id="KW-1133">Transmembrane helix</keyword>
<dbReference type="PANTHER" id="PTHR24416:SF617">
    <property type="entry name" value="RET ONCOGENE, ISOFORM A"/>
    <property type="match status" value="1"/>
</dbReference>
<dbReference type="InParanoid" id="A0A1S3HJY9"/>
<keyword evidence="5" id="KW-0418">Kinase</keyword>
<proteinExistence type="predicted"/>
<dbReference type="PROSITE" id="PS00022">
    <property type="entry name" value="EGF_1"/>
    <property type="match status" value="1"/>
</dbReference>
<dbReference type="PANTHER" id="PTHR24416">
    <property type="entry name" value="TYROSINE-PROTEIN KINASE RECEPTOR"/>
    <property type="match status" value="1"/>
</dbReference>
<evidence type="ECO:0000256" key="8">
    <source>
        <dbReference type="ARBA" id="ARBA00023137"/>
    </source>
</evidence>
<dbReference type="PROSITE" id="PS50011">
    <property type="entry name" value="PROTEIN_KINASE_DOM"/>
    <property type="match status" value="1"/>
</dbReference>
<comment type="catalytic activity">
    <reaction evidence="9">
        <text>L-tyrosyl-[protein] + ATP = O-phospho-L-tyrosyl-[protein] + ADP + H(+)</text>
        <dbReference type="Rhea" id="RHEA:10596"/>
        <dbReference type="Rhea" id="RHEA-COMP:10136"/>
        <dbReference type="Rhea" id="RHEA-COMP:20101"/>
        <dbReference type="ChEBI" id="CHEBI:15378"/>
        <dbReference type="ChEBI" id="CHEBI:30616"/>
        <dbReference type="ChEBI" id="CHEBI:46858"/>
        <dbReference type="ChEBI" id="CHEBI:61978"/>
        <dbReference type="ChEBI" id="CHEBI:456216"/>
        <dbReference type="EC" id="2.7.10.1"/>
    </reaction>
</comment>
<dbReference type="Proteomes" id="UP000085678">
    <property type="component" value="Unplaced"/>
</dbReference>
<dbReference type="SMART" id="SM00219">
    <property type="entry name" value="TyrKc"/>
    <property type="match status" value="1"/>
</dbReference>
<dbReference type="InterPro" id="IPR020635">
    <property type="entry name" value="Tyr_kinase_cat_dom"/>
</dbReference>
<feature type="domain" description="Protein kinase" evidence="13">
    <location>
        <begin position="434"/>
        <end position="702"/>
    </location>
</feature>
<dbReference type="GO" id="GO:0005886">
    <property type="term" value="C:plasma membrane"/>
    <property type="evidence" value="ECO:0007669"/>
    <property type="project" value="TreeGrafter"/>
</dbReference>
<evidence type="ECO:0000256" key="1">
    <source>
        <dbReference type="ARBA" id="ARBA00004167"/>
    </source>
</evidence>
<dbReference type="RefSeq" id="XP_013385309.1">
    <property type="nucleotide sequence ID" value="XM_013529855.1"/>
</dbReference>
<evidence type="ECO:0000256" key="11">
    <source>
        <dbReference type="SAM" id="Phobius"/>
    </source>
</evidence>
<feature type="binding site" evidence="10">
    <location>
        <position position="466"/>
    </location>
    <ligand>
        <name>ATP</name>
        <dbReference type="ChEBI" id="CHEBI:30616"/>
    </ligand>
</feature>
<dbReference type="GeneID" id="106155165"/>
<keyword evidence="3" id="KW-0808">Transferase</keyword>
<dbReference type="PRINTS" id="PR00109">
    <property type="entry name" value="TYRKINASE"/>
</dbReference>
<dbReference type="GO" id="GO:0007169">
    <property type="term" value="P:cell surface receptor protein tyrosine kinase signaling pathway"/>
    <property type="evidence" value="ECO:0007669"/>
    <property type="project" value="TreeGrafter"/>
</dbReference>
<dbReference type="FunFam" id="1.10.510.10:FF:001512">
    <property type="entry name" value="Receptor tyrosine-protein kinase erbB-2"/>
    <property type="match status" value="1"/>
</dbReference>
<dbReference type="InterPro" id="IPR000719">
    <property type="entry name" value="Prot_kinase_dom"/>
</dbReference>
<keyword evidence="7 11" id="KW-0472">Membrane</keyword>
<name>A0A1S3HJY9_LINAN</name>
<keyword evidence="11" id="KW-0812">Transmembrane</keyword>
<dbReference type="KEGG" id="lak:106155165"/>
<evidence type="ECO:0000313" key="15">
    <source>
        <dbReference type="RefSeq" id="XP_013385309.1"/>
    </source>
</evidence>
<dbReference type="InterPro" id="IPR017441">
    <property type="entry name" value="Protein_kinase_ATP_BS"/>
</dbReference>
<evidence type="ECO:0000256" key="2">
    <source>
        <dbReference type="ARBA" id="ARBA00004308"/>
    </source>
</evidence>